<dbReference type="InterPro" id="IPR039190">
    <property type="entry name" value="TTC14"/>
</dbReference>
<feature type="compositionally biased region" description="Basic residues" evidence="1">
    <location>
        <begin position="367"/>
        <end position="385"/>
    </location>
</feature>
<protein>
    <submittedName>
        <fullName evidence="3">Tetratricopeptide repeat protein 14 homolog isoform X2</fullName>
    </submittedName>
</protein>
<evidence type="ECO:0000256" key="1">
    <source>
        <dbReference type="SAM" id="MobiDB-lite"/>
    </source>
</evidence>
<evidence type="ECO:0000313" key="2">
    <source>
        <dbReference type="Proteomes" id="UP000515160"/>
    </source>
</evidence>
<dbReference type="PANTHER" id="PTHR23184:SF9">
    <property type="entry name" value="TETRATRICOPEPTIDE REPEAT PROTEIN 14"/>
    <property type="match status" value="1"/>
</dbReference>
<reference evidence="3" key="1">
    <citation type="submission" date="2025-08" db="UniProtKB">
        <authorList>
            <consortium name="RefSeq"/>
        </authorList>
    </citation>
    <scope>IDENTIFICATION</scope>
    <source>
        <strain evidence="3">15112-1751.03</strain>
        <tissue evidence="3">Whole Adult</tissue>
    </source>
</reference>
<dbReference type="AlphaFoldDB" id="A0A6P8Z9H0"/>
<keyword evidence="2" id="KW-1185">Reference proteome</keyword>
<evidence type="ECO:0000313" key="3">
    <source>
        <dbReference type="RefSeq" id="XP_034113037.1"/>
    </source>
</evidence>
<feature type="region of interest" description="Disordered" evidence="1">
    <location>
        <begin position="366"/>
        <end position="385"/>
    </location>
</feature>
<dbReference type="RefSeq" id="XP_034113037.1">
    <property type="nucleotide sequence ID" value="XM_034257146.2"/>
</dbReference>
<name>A0A6P8Z9H0_DROAB</name>
<proteinExistence type="predicted"/>
<organism evidence="2 3">
    <name type="scientific">Drosophila albomicans</name>
    <name type="common">Fruit fly</name>
    <dbReference type="NCBI Taxonomy" id="7291"/>
    <lineage>
        <taxon>Eukaryota</taxon>
        <taxon>Metazoa</taxon>
        <taxon>Ecdysozoa</taxon>
        <taxon>Arthropoda</taxon>
        <taxon>Hexapoda</taxon>
        <taxon>Insecta</taxon>
        <taxon>Pterygota</taxon>
        <taxon>Neoptera</taxon>
        <taxon>Endopterygota</taxon>
        <taxon>Diptera</taxon>
        <taxon>Brachycera</taxon>
        <taxon>Muscomorpha</taxon>
        <taxon>Ephydroidea</taxon>
        <taxon>Drosophilidae</taxon>
        <taxon>Drosophila</taxon>
    </lineage>
</organism>
<sequence length="385" mass="45049">MSDHKMNANYIARALCYHGQPLQKIWDDERGVEDLRRLNLTQPNYSVYQERQKYFTFQERAKRLKIHQFLARKAPDLYDKQLVGNVMEESWLAQMSNCFVPQPPIEYFMNVKDKRKAWAHRMGALKQGDIICATVQKIMSNANRIVVKPLCTAEPLHFYLADIPIKAIIFQDQWGPLPLDKQGNPRPFAVNDFIRCEVCNVSADVERLTLGMLGLYQKSPDVKLGLCDLNDFPKYYVQLHNVEQSSALHYEDQLNAALEFENPNYDVLFQLNGLQPQENLTLMQNIKVGFPESDYAPELRQKQASQWAFRTNPTTLLYKNVYKNLSCCDNRCTWVRQRHNLGTHCENIWFSAHFIRRHSAPEYYQKHGSRQKSTKLHCRRTIGTR</sequence>
<dbReference type="PANTHER" id="PTHR23184">
    <property type="entry name" value="TETRATRICOPEPTIDE REPEAT PROTEIN 14"/>
    <property type="match status" value="1"/>
</dbReference>
<dbReference type="OrthoDB" id="1914839at2759"/>
<dbReference type="GeneID" id="117573759"/>
<accession>A0A6P8Z9H0</accession>
<dbReference type="Proteomes" id="UP000515160">
    <property type="component" value="Chromosome 2R"/>
</dbReference>
<gene>
    <name evidence="3" type="primary">LOC117573759</name>
</gene>